<gene>
    <name evidence="11" type="ORF">GPM918_LOCUS42581</name>
    <name evidence="12" type="ORF">SRO942_LOCUS43858</name>
</gene>
<accession>A0A816B0G2</accession>
<dbReference type="Proteomes" id="UP000681722">
    <property type="component" value="Unassembled WGS sequence"/>
</dbReference>
<evidence type="ECO:0000256" key="8">
    <source>
        <dbReference type="ARBA" id="ARBA00023242"/>
    </source>
</evidence>
<keyword evidence="2" id="KW-0479">Metal-binding</keyword>
<evidence type="ECO:0000256" key="4">
    <source>
        <dbReference type="ARBA" id="ARBA00022833"/>
    </source>
</evidence>
<dbReference type="GO" id="GO:0008270">
    <property type="term" value="F:zinc ion binding"/>
    <property type="evidence" value="ECO:0007669"/>
    <property type="project" value="UniProtKB-KW"/>
</dbReference>
<feature type="non-terminal residue" evidence="11">
    <location>
        <position position="439"/>
    </location>
</feature>
<name>A0A816B0G2_9BILA</name>
<evidence type="ECO:0000256" key="7">
    <source>
        <dbReference type="ARBA" id="ARBA00023163"/>
    </source>
</evidence>
<sequence>MCTTDPLKLDKKNLTRLIQEKHKSISYGKPKETAKMSKCWNHFNQIYVDSVKQDFVVCDGCKSILVYKSTTGSGCMLSHLQSCQVKEQNPNSTSYQQKMNYYYSLSSNEKKSVPKRVKDAVTSACFQSRVFLIGCYPYEFENKHAPTVRLFIDNILSDFGLKLDPEKFIMTDNEPTMKCTRFGGAYDTLVVFSNVFDELAEVLDTRLLSIHSKIDKDLLYDVCEFLFPFVSVLDILSDSKRPTLHRVLPLKQSLINKCTVNDADKEGLKEVKYFLAKRLKEKWQISDEHLIATLIHPNLKHFHMCPQFRERAIDLLKKEMVKRQNASSTDTSYTANSPTLISSSSALAPASTSNCSSARKNLLLEIFDKQPVLPEKSPAEEELQKYLTSTYVIENEEDDDILSFWNEHQRFFPLTALIVRRVLSIPASNTFIERLFSSC</sequence>
<dbReference type="SUPFAM" id="SSF53098">
    <property type="entry name" value="Ribonuclease H-like"/>
    <property type="match status" value="1"/>
</dbReference>
<evidence type="ECO:0000259" key="10">
    <source>
        <dbReference type="Pfam" id="PF05699"/>
    </source>
</evidence>
<feature type="domain" description="HAT C-terminal dimerisation" evidence="10">
    <location>
        <begin position="382"/>
        <end position="438"/>
    </location>
</feature>
<feature type="non-terminal residue" evidence="11">
    <location>
        <position position="1"/>
    </location>
</feature>
<keyword evidence="4" id="KW-0862">Zinc</keyword>
<evidence type="ECO:0000313" key="11">
    <source>
        <dbReference type="EMBL" id="CAF1603141.1"/>
    </source>
</evidence>
<keyword evidence="6" id="KW-0238">DNA-binding</keyword>
<keyword evidence="7" id="KW-0804">Transcription</keyword>
<dbReference type="GO" id="GO:0005634">
    <property type="term" value="C:nucleus"/>
    <property type="evidence" value="ECO:0007669"/>
    <property type="project" value="UniProtKB-SubCell"/>
</dbReference>
<feature type="domain" description="BED-type" evidence="9">
    <location>
        <begin position="37"/>
        <end position="83"/>
    </location>
</feature>
<dbReference type="Proteomes" id="UP000663829">
    <property type="component" value="Unassembled WGS sequence"/>
</dbReference>
<evidence type="ECO:0008006" key="14">
    <source>
        <dbReference type="Google" id="ProtNLM"/>
    </source>
</evidence>
<evidence type="ECO:0000256" key="1">
    <source>
        <dbReference type="ARBA" id="ARBA00004123"/>
    </source>
</evidence>
<dbReference type="Pfam" id="PF05699">
    <property type="entry name" value="Dimer_Tnp_hAT"/>
    <property type="match status" value="1"/>
</dbReference>
<keyword evidence="3" id="KW-0863">Zinc-finger</keyword>
<dbReference type="SMART" id="SM00614">
    <property type="entry name" value="ZnF_BED"/>
    <property type="match status" value="1"/>
</dbReference>
<evidence type="ECO:0000256" key="5">
    <source>
        <dbReference type="ARBA" id="ARBA00023015"/>
    </source>
</evidence>
<evidence type="ECO:0000313" key="13">
    <source>
        <dbReference type="Proteomes" id="UP000663829"/>
    </source>
</evidence>
<keyword evidence="13" id="KW-1185">Reference proteome</keyword>
<dbReference type="Pfam" id="PF02892">
    <property type="entry name" value="zf-BED"/>
    <property type="match status" value="1"/>
</dbReference>
<dbReference type="PANTHER" id="PTHR46481">
    <property type="entry name" value="ZINC FINGER BED DOMAIN-CONTAINING PROTEIN 4"/>
    <property type="match status" value="1"/>
</dbReference>
<dbReference type="EMBL" id="CAJOBC010102703">
    <property type="protein sequence ID" value="CAF4481501.1"/>
    <property type="molecule type" value="Genomic_DNA"/>
</dbReference>
<dbReference type="InterPro" id="IPR052035">
    <property type="entry name" value="ZnF_BED_domain_contain"/>
</dbReference>
<dbReference type="InterPro" id="IPR012337">
    <property type="entry name" value="RNaseH-like_sf"/>
</dbReference>
<dbReference type="GO" id="GO:0003677">
    <property type="term" value="F:DNA binding"/>
    <property type="evidence" value="ECO:0007669"/>
    <property type="project" value="UniProtKB-KW"/>
</dbReference>
<evidence type="ECO:0000259" key="9">
    <source>
        <dbReference type="Pfam" id="PF02892"/>
    </source>
</evidence>
<dbReference type="OrthoDB" id="10051975at2759"/>
<evidence type="ECO:0000256" key="6">
    <source>
        <dbReference type="ARBA" id="ARBA00023125"/>
    </source>
</evidence>
<reference evidence="11" key="1">
    <citation type="submission" date="2021-02" db="EMBL/GenBank/DDBJ databases">
        <authorList>
            <person name="Nowell W R."/>
        </authorList>
    </citation>
    <scope>NUCLEOTIDE SEQUENCE</scope>
</reference>
<dbReference type="InterPro" id="IPR008906">
    <property type="entry name" value="HATC_C_dom"/>
</dbReference>
<organism evidence="11 13">
    <name type="scientific">Didymodactylos carnosus</name>
    <dbReference type="NCBI Taxonomy" id="1234261"/>
    <lineage>
        <taxon>Eukaryota</taxon>
        <taxon>Metazoa</taxon>
        <taxon>Spiralia</taxon>
        <taxon>Gnathifera</taxon>
        <taxon>Rotifera</taxon>
        <taxon>Eurotatoria</taxon>
        <taxon>Bdelloidea</taxon>
        <taxon>Philodinida</taxon>
        <taxon>Philodinidae</taxon>
        <taxon>Didymodactylos</taxon>
    </lineage>
</organism>
<dbReference type="EMBL" id="CAJNOQ010036213">
    <property type="protein sequence ID" value="CAF1603141.1"/>
    <property type="molecule type" value="Genomic_DNA"/>
</dbReference>
<comment type="caution">
    <text evidence="11">The sequence shown here is derived from an EMBL/GenBank/DDBJ whole genome shotgun (WGS) entry which is preliminary data.</text>
</comment>
<protein>
    <recommendedName>
        <fullName evidence="14">BED-type domain-containing protein</fullName>
    </recommendedName>
</protein>
<proteinExistence type="predicted"/>
<evidence type="ECO:0000256" key="3">
    <source>
        <dbReference type="ARBA" id="ARBA00022771"/>
    </source>
</evidence>
<dbReference type="InterPro" id="IPR003656">
    <property type="entry name" value="Znf_BED"/>
</dbReference>
<comment type="subcellular location">
    <subcellularLocation>
        <location evidence="1">Nucleus</location>
    </subcellularLocation>
</comment>
<evidence type="ECO:0000256" key="2">
    <source>
        <dbReference type="ARBA" id="ARBA00022723"/>
    </source>
</evidence>
<dbReference type="GO" id="GO:0046983">
    <property type="term" value="F:protein dimerization activity"/>
    <property type="evidence" value="ECO:0007669"/>
    <property type="project" value="InterPro"/>
</dbReference>
<dbReference type="PANTHER" id="PTHR46481:SF10">
    <property type="entry name" value="ZINC FINGER BED DOMAIN-CONTAINING PROTEIN 39"/>
    <property type="match status" value="1"/>
</dbReference>
<keyword evidence="8" id="KW-0539">Nucleus</keyword>
<dbReference type="AlphaFoldDB" id="A0A816B0G2"/>
<keyword evidence="5" id="KW-0805">Transcription regulation</keyword>
<evidence type="ECO:0000313" key="12">
    <source>
        <dbReference type="EMBL" id="CAF4481501.1"/>
    </source>
</evidence>